<evidence type="ECO:0000313" key="3">
    <source>
        <dbReference type="Proteomes" id="UP000008782"/>
    </source>
</evidence>
<name>E3QAG2_COLGM</name>
<dbReference type="HOGENOM" id="CLU_038379_0_0_1"/>
<dbReference type="GeneID" id="24408359"/>
<dbReference type="Gene3D" id="3.90.1140.10">
    <property type="entry name" value="Cyclic phosphodiesterase"/>
    <property type="match status" value="1"/>
</dbReference>
<dbReference type="OrthoDB" id="277832at2759"/>
<organism evidence="3">
    <name type="scientific">Colletotrichum graminicola (strain M1.001 / M2 / FGSC 10212)</name>
    <name type="common">Maize anthracnose fungus</name>
    <name type="synonym">Glomerella graminicola</name>
    <dbReference type="NCBI Taxonomy" id="645133"/>
    <lineage>
        <taxon>Eukaryota</taxon>
        <taxon>Fungi</taxon>
        <taxon>Dikarya</taxon>
        <taxon>Ascomycota</taxon>
        <taxon>Pezizomycotina</taxon>
        <taxon>Sordariomycetes</taxon>
        <taxon>Hypocreomycetidae</taxon>
        <taxon>Glomerellales</taxon>
        <taxon>Glomerellaceae</taxon>
        <taxon>Colletotrichum</taxon>
        <taxon>Colletotrichum graminicola species complex</taxon>
    </lineage>
</organism>
<dbReference type="InterPro" id="IPR009210">
    <property type="entry name" value="ASCC1"/>
</dbReference>
<dbReference type="RefSeq" id="XP_008091870.1">
    <property type="nucleotide sequence ID" value="XM_008093679.1"/>
</dbReference>
<keyword evidence="3" id="KW-1185">Reference proteome</keyword>
<dbReference type="InterPro" id="IPR009097">
    <property type="entry name" value="Cyclic_Pdiesterase"/>
</dbReference>
<dbReference type="PANTHER" id="PTHR13360">
    <property type="entry name" value="ACTIVATING SIGNAL COINTEGRATOR 1 COMPLEX SUBUNIT 1"/>
    <property type="match status" value="1"/>
</dbReference>
<dbReference type="InterPro" id="IPR019510">
    <property type="entry name" value="AKAP7-like_phosphoesterase"/>
</dbReference>
<dbReference type="Pfam" id="PF10469">
    <property type="entry name" value="AKAP7_NLS"/>
    <property type="match status" value="1"/>
</dbReference>
<proteinExistence type="predicted"/>
<dbReference type="STRING" id="645133.E3QAG2"/>
<dbReference type="GO" id="GO:0006307">
    <property type="term" value="P:DNA alkylation repair"/>
    <property type="evidence" value="ECO:0007669"/>
    <property type="project" value="InterPro"/>
</dbReference>
<evidence type="ECO:0000313" key="2">
    <source>
        <dbReference type="EMBL" id="EFQ27850.1"/>
    </source>
</evidence>
<protein>
    <recommendedName>
        <fullName evidence="1">A-kinase anchor protein 7-like phosphoesterase domain-containing protein</fullName>
    </recommendedName>
</protein>
<feature type="domain" description="A-kinase anchor protein 7-like phosphoesterase" evidence="1">
    <location>
        <begin position="3"/>
        <end position="205"/>
    </location>
</feature>
<dbReference type="eggNOG" id="KOG2814">
    <property type="taxonomic scope" value="Eukaryota"/>
</dbReference>
<dbReference type="AlphaFoldDB" id="E3QAG2"/>
<dbReference type="GO" id="GO:0005634">
    <property type="term" value="C:nucleus"/>
    <property type="evidence" value="ECO:0007669"/>
    <property type="project" value="TreeGrafter"/>
</dbReference>
<dbReference type="EMBL" id="GG697339">
    <property type="protein sequence ID" value="EFQ27850.1"/>
    <property type="molecule type" value="Genomic_DNA"/>
</dbReference>
<sequence length="205" mass="22534">MKPTHFLCIPLVTTISQPQLTKSLDHFKADITSPRTYGIPAAAVRPLSTIHLTLGVMSFPEGRGLDKAVEVLDSIKPLLPTSPPRVSLQGLGTFPGTNTRHADILFAHPTCPGYNFDGLCHQIRAKFENAGLIDKNGFGLSLHATIINARKTPNKGIDATKIIQQYRDYVWMNPIPVEKIGICRMGAEKKGPYDEEYPIVASINF</sequence>
<dbReference type="VEuPathDB" id="FungiDB:GLRG_02994"/>
<gene>
    <name evidence="2" type="ORF">GLRG_02994</name>
</gene>
<dbReference type="Proteomes" id="UP000008782">
    <property type="component" value="Unassembled WGS sequence"/>
</dbReference>
<dbReference type="SUPFAM" id="SSF55144">
    <property type="entry name" value="LigT-like"/>
    <property type="match status" value="1"/>
</dbReference>
<dbReference type="PANTHER" id="PTHR13360:SF1">
    <property type="entry name" value="ACTIVATING SIGNAL COINTEGRATOR 1 COMPLEX SUBUNIT 1"/>
    <property type="match status" value="1"/>
</dbReference>
<dbReference type="GO" id="GO:0006355">
    <property type="term" value="P:regulation of DNA-templated transcription"/>
    <property type="evidence" value="ECO:0007669"/>
    <property type="project" value="TreeGrafter"/>
</dbReference>
<accession>E3QAG2</accession>
<evidence type="ECO:0000259" key="1">
    <source>
        <dbReference type="Pfam" id="PF10469"/>
    </source>
</evidence>
<reference evidence="3" key="1">
    <citation type="journal article" date="2012" name="Nat. Genet.">
        <title>Lifestyle transitions in plant pathogenic Colletotrichum fungi deciphered by genome and transcriptome analyses.</title>
        <authorList>
            <person name="O'Connell R.J."/>
            <person name="Thon M.R."/>
            <person name="Hacquard S."/>
            <person name="Amyotte S.G."/>
            <person name="Kleemann J."/>
            <person name="Torres M.F."/>
            <person name="Damm U."/>
            <person name="Buiate E.A."/>
            <person name="Epstein L."/>
            <person name="Alkan N."/>
            <person name="Altmueller J."/>
            <person name="Alvarado-Balderrama L."/>
            <person name="Bauser C.A."/>
            <person name="Becker C."/>
            <person name="Birren B.W."/>
            <person name="Chen Z."/>
            <person name="Choi J."/>
            <person name="Crouch J.A."/>
            <person name="Duvick J.P."/>
            <person name="Farman M.A."/>
            <person name="Gan P."/>
            <person name="Heiman D."/>
            <person name="Henrissat B."/>
            <person name="Howard R.J."/>
            <person name="Kabbage M."/>
            <person name="Koch C."/>
            <person name="Kracher B."/>
            <person name="Kubo Y."/>
            <person name="Law A.D."/>
            <person name="Lebrun M.-H."/>
            <person name="Lee Y.-H."/>
            <person name="Miyara I."/>
            <person name="Moore N."/>
            <person name="Neumann U."/>
            <person name="Nordstroem K."/>
            <person name="Panaccione D.G."/>
            <person name="Panstruga R."/>
            <person name="Place M."/>
            <person name="Proctor R.H."/>
            <person name="Prusky D."/>
            <person name="Rech G."/>
            <person name="Reinhardt R."/>
            <person name="Rollins J.A."/>
            <person name="Rounsley S."/>
            <person name="Schardl C.L."/>
            <person name="Schwartz D.C."/>
            <person name="Shenoy N."/>
            <person name="Shirasu K."/>
            <person name="Sikhakolli U.R."/>
            <person name="Stueber K."/>
            <person name="Sukno S.A."/>
            <person name="Sweigard J.A."/>
            <person name="Takano Y."/>
            <person name="Takahara H."/>
            <person name="Trail F."/>
            <person name="van der Does H.C."/>
            <person name="Voll L.M."/>
            <person name="Will I."/>
            <person name="Young S."/>
            <person name="Zeng Q."/>
            <person name="Zhang J."/>
            <person name="Zhou S."/>
            <person name="Dickman M.B."/>
            <person name="Schulze-Lefert P."/>
            <person name="Ver Loren van Themaat E."/>
            <person name="Ma L.-J."/>
            <person name="Vaillancourt L.J."/>
        </authorList>
    </citation>
    <scope>NUCLEOTIDE SEQUENCE [LARGE SCALE GENOMIC DNA]</scope>
    <source>
        <strain evidence="3">M1.001 / M2 / FGSC 10212</strain>
    </source>
</reference>